<evidence type="ECO:0000256" key="1">
    <source>
        <dbReference type="ARBA" id="ARBA00005099"/>
    </source>
</evidence>
<feature type="domain" description="Aminotransferase class V" evidence="13">
    <location>
        <begin position="4"/>
        <end position="365"/>
    </location>
</feature>
<dbReference type="Pfam" id="PF00266">
    <property type="entry name" value="Aminotran_5"/>
    <property type="match status" value="1"/>
</dbReference>
<comment type="function">
    <text evidence="11">Catalyzes the reversible conversion of 3-phosphohydroxypyruvate to phosphoserine and of 3-hydroxy-2-oxo-4-phosphonooxybutanoate to phosphohydroxythreonine.</text>
</comment>
<feature type="binding site" evidence="11">
    <location>
        <position position="42"/>
    </location>
    <ligand>
        <name>L-glutamate</name>
        <dbReference type="ChEBI" id="CHEBI:29985"/>
    </ligand>
</feature>
<keyword evidence="6 11" id="KW-0663">Pyridoxal phosphate</keyword>
<evidence type="ECO:0000256" key="9">
    <source>
        <dbReference type="ARBA" id="ARBA00047630"/>
    </source>
</evidence>
<dbReference type="EC" id="2.6.1.52" evidence="11"/>
<evidence type="ECO:0000256" key="3">
    <source>
        <dbReference type="ARBA" id="ARBA00022576"/>
    </source>
</evidence>
<keyword evidence="11" id="KW-0963">Cytoplasm</keyword>
<dbReference type="InterPro" id="IPR015424">
    <property type="entry name" value="PyrdxlP-dep_Trfase"/>
</dbReference>
<dbReference type="PANTHER" id="PTHR43247">
    <property type="entry name" value="PHOSPHOSERINE AMINOTRANSFERASE"/>
    <property type="match status" value="1"/>
</dbReference>
<feature type="modified residue" description="N6-(pyridoxal phosphate)lysine" evidence="11">
    <location>
        <position position="196"/>
    </location>
</feature>
<organism evidence="14 15">
    <name type="scientific">Campylobacter magnus</name>
    <dbReference type="NCBI Taxonomy" id="3026462"/>
    <lineage>
        <taxon>Bacteria</taxon>
        <taxon>Pseudomonadati</taxon>
        <taxon>Campylobacterota</taxon>
        <taxon>Epsilonproteobacteria</taxon>
        <taxon>Campylobacterales</taxon>
        <taxon>Campylobacteraceae</taxon>
        <taxon>Campylobacter</taxon>
    </lineage>
</organism>
<dbReference type="RefSeq" id="WP_302244299.1">
    <property type="nucleotide sequence ID" value="NZ_JAULJQ010000005.1"/>
</dbReference>
<keyword evidence="8 11" id="KW-0718">Serine biosynthesis</keyword>
<dbReference type="Gene3D" id="3.40.640.10">
    <property type="entry name" value="Type I PLP-dependent aspartate aminotransferase-like (Major domain)"/>
    <property type="match status" value="1"/>
</dbReference>
<keyword evidence="5 11" id="KW-0808">Transferase</keyword>
<evidence type="ECO:0000256" key="8">
    <source>
        <dbReference type="ARBA" id="ARBA00023299"/>
    </source>
</evidence>
<feature type="binding site" evidence="11">
    <location>
        <position position="101"/>
    </location>
    <ligand>
        <name>pyridoxal 5'-phosphate</name>
        <dbReference type="ChEBI" id="CHEBI:597326"/>
    </ligand>
</feature>
<dbReference type="NCBIfam" id="TIGR01364">
    <property type="entry name" value="serC_1"/>
    <property type="match status" value="1"/>
</dbReference>
<protein>
    <recommendedName>
        <fullName evidence="11">Phosphoserine aminotransferase</fullName>
        <ecNumber evidence="11">2.6.1.52</ecNumber>
    </recommendedName>
    <alternativeName>
        <fullName evidence="11">Phosphohydroxythreonine aminotransferase</fullName>
        <shortName evidence="11">PSAT</shortName>
    </alternativeName>
</protein>
<dbReference type="PROSITE" id="PS00595">
    <property type="entry name" value="AA_TRANSFER_CLASS_5"/>
    <property type="match status" value="1"/>
</dbReference>
<comment type="subunit">
    <text evidence="11">Homodimer.</text>
</comment>
<dbReference type="SUPFAM" id="SSF53383">
    <property type="entry name" value="PLP-dependent transferases"/>
    <property type="match status" value="1"/>
</dbReference>
<evidence type="ECO:0000256" key="4">
    <source>
        <dbReference type="ARBA" id="ARBA00022605"/>
    </source>
</evidence>
<dbReference type="InterPro" id="IPR015422">
    <property type="entry name" value="PyrdxlP-dep_Trfase_small"/>
</dbReference>
<gene>
    <name evidence="11 14" type="primary">serC</name>
    <name evidence="14" type="ORF">Q2362_04850</name>
</gene>
<dbReference type="InterPro" id="IPR015421">
    <property type="entry name" value="PyrdxlP-dep_Trfase_major"/>
</dbReference>
<keyword evidence="15" id="KW-1185">Reference proteome</keyword>
<keyword evidence="7 11" id="KW-0664">Pyridoxine biosynthesis</keyword>
<feature type="binding site" evidence="11">
    <location>
        <begin position="254"/>
        <end position="255"/>
    </location>
    <ligand>
        <name>pyridoxal 5'-phosphate</name>
        <dbReference type="ChEBI" id="CHEBI:597326"/>
    </ligand>
</feature>
<proteinExistence type="inferred from homology"/>
<dbReference type="NCBIfam" id="NF003764">
    <property type="entry name" value="PRK05355.1"/>
    <property type="match status" value="1"/>
</dbReference>
<feature type="binding site" evidence="11">
    <location>
        <position position="150"/>
    </location>
    <ligand>
        <name>pyridoxal 5'-phosphate</name>
        <dbReference type="ChEBI" id="CHEBI:597326"/>
    </ligand>
</feature>
<keyword evidence="3 11" id="KW-0032">Aminotransferase</keyword>
<evidence type="ECO:0000256" key="12">
    <source>
        <dbReference type="RuleBase" id="RU004505"/>
    </source>
</evidence>
<evidence type="ECO:0000256" key="2">
    <source>
        <dbReference type="ARBA" id="ARBA00006904"/>
    </source>
</evidence>
<keyword evidence="4 11" id="KW-0028">Amino-acid biosynthesis</keyword>
<comment type="catalytic activity">
    <reaction evidence="10 11 12">
        <text>O-phospho-L-serine + 2-oxoglutarate = 3-phosphooxypyruvate + L-glutamate</text>
        <dbReference type="Rhea" id="RHEA:14329"/>
        <dbReference type="ChEBI" id="CHEBI:16810"/>
        <dbReference type="ChEBI" id="CHEBI:18110"/>
        <dbReference type="ChEBI" id="CHEBI:29985"/>
        <dbReference type="ChEBI" id="CHEBI:57524"/>
        <dbReference type="EC" id="2.6.1.52"/>
    </reaction>
</comment>
<evidence type="ECO:0000259" key="13">
    <source>
        <dbReference type="Pfam" id="PF00266"/>
    </source>
</evidence>
<reference evidence="14 15" key="1">
    <citation type="submission" date="2023-06" db="EMBL/GenBank/DDBJ databases">
        <title>Campylobacter magnum sp. nov., isolated from cecal contents of domestic pigs (Sus scrofa domesticus).</title>
        <authorList>
            <person name="Papic B."/>
            <person name="Gruntar I."/>
        </authorList>
    </citation>
    <scope>NUCLEOTIDE SEQUENCE [LARGE SCALE GENOMIC DNA]</scope>
    <source>
        <strain evidence="15">34484-21</strain>
    </source>
</reference>
<dbReference type="InterPro" id="IPR000192">
    <property type="entry name" value="Aminotrans_V_dom"/>
</dbReference>
<dbReference type="EMBL" id="JAULJQ010000005">
    <property type="protein sequence ID" value="MDO2409427.1"/>
    <property type="molecule type" value="Genomic_DNA"/>
</dbReference>
<evidence type="ECO:0000313" key="14">
    <source>
        <dbReference type="EMBL" id="MDO2409427.1"/>
    </source>
</evidence>
<dbReference type="InterPro" id="IPR022278">
    <property type="entry name" value="Pser_aminoTfrase"/>
</dbReference>
<dbReference type="PANTHER" id="PTHR43247:SF1">
    <property type="entry name" value="PHOSPHOSERINE AMINOTRANSFERASE"/>
    <property type="match status" value="1"/>
</dbReference>
<dbReference type="PIRSF" id="PIRSF000525">
    <property type="entry name" value="SerC"/>
    <property type="match status" value="1"/>
</dbReference>
<comment type="subcellular location">
    <subcellularLocation>
        <location evidence="11">Cytoplasm</location>
    </subcellularLocation>
</comment>
<comment type="catalytic activity">
    <reaction evidence="9 11">
        <text>4-(phosphooxy)-L-threonine + 2-oxoglutarate = (R)-3-hydroxy-2-oxo-4-phosphooxybutanoate + L-glutamate</text>
        <dbReference type="Rhea" id="RHEA:16573"/>
        <dbReference type="ChEBI" id="CHEBI:16810"/>
        <dbReference type="ChEBI" id="CHEBI:29985"/>
        <dbReference type="ChEBI" id="CHEBI:58452"/>
        <dbReference type="ChEBI" id="CHEBI:58538"/>
        <dbReference type="EC" id="2.6.1.52"/>
    </reaction>
</comment>
<comment type="pathway">
    <text evidence="11">Cofactor biosynthesis; pyridoxine 5'-phosphate biosynthesis; pyridoxine 5'-phosphate from D-erythrose 4-phosphate: step 3/5.</text>
</comment>
<evidence type="ECO:0000313" key="15">
    <source>
        <dbReference type="Proteomes" id="UP001171111"/>
    </source>
</evidence>
<comment type="cofactor">
    <cofactor evidence="11">
        <name>pyridoxal 5'-phosphate</name>
        <dbReference type="ChEBI" id="CHEBI:597326"/>
    </cofactor>
    <text evidence="11">Binds 1 pyridoxal phosphate per subunit.</text>
</comment>
<dbReference type="HAMAP" id="MF_00160">
    <property type="entry name" value="SerC_aminotrans_5"/>
    <property type="match status" value="1"/>
</dbReference>
<dbReference type="GO" id="GO:0004648">
    <property type="term" value="F:O-phospho-L-serine:2-oxoglutarate aminotransferase activity"/>
    <property type="evidence" value="ECO:0007669"/>
    <property type="project" value="UniProtKB-EC"/>
</dbReference>
<evidence type="ECO:0000256" key="11">
    <source>
        <dbReference type="HAMAP-Rule" id="MF_00160"/>
    </source>
</evidence>
<evidence type="ECO:0000256" key="10">
    <source>
        <dbReference type="ARBA" id="ARBA00049007"/>
    </source>
</evidence>
<comment type="caution">
    <text evidence="11">Lacks conserved residue(s) required for the propagation of feature annotation.</text>
</comment>
<dbReference type="Gene3D" id="3.90.1150.10">
    <property type="entry name" value="Aspartate Aminotransferase, domain 1"/>
    <property type="match status" value="1"/>
</dbReference>
<evidence type="ECO:0000256" key="7">
    <source>
        <dbReference type="ARBA" id="ARBA00023096"/>
    </source>
</evidence>
<dbReference type="InterPro" id="IPR020578">
    <property type="entry name" value="Aminotrans_V_PyrdxlP_BS"/>
</dbReference>
<feature type="binding site" evidence="11">
    <location>
        <position position="195"/>
    </location>
    <ligand>
        <name>pyridoxal 5'-phosphate</name>
        <dbReference type="ChEBI" id="CHEBI:597326"/>
    </ligand>
</feature>
<accession>A0ABT8T719</accession>
<sequence>MNRVLNFSAGPSGLPLSVLERARDEFLDYHGLGFNIMEVSHRGKVYETMHNEIIANIKGLYNLDDDYAVLFLQGGGHMQFAQVPLNLYIGGEAQYANTGVWTKKAIKDAGILGINYRITASSEDSNFDHIPSDAGFSSDADYCYICSNNTIYGTQYKNLPNTHGAPLVVDSSSDLFSREIDFKAKHIGVFWGGAQKNAGPAGVSVVIIRKDLLDRVEYNEENTPAPMRHKAPFASHVPTILRYKVQAEANSLANTPPTYSIYLLGLVIEWIKEQGGLKAINAINEQKAELLYKAIDESSFFKAHARADSRSLMNVSFTSPSPELDALFVKEAENEGMIGLKGHRLLGGLRASIYNAVSLENVKTLVSFMSEFERKNG</sequence>
<comment type="caution">
    <text evidence="14">The sequence shown here is derived from an EMBL/GenBank/DDBJ whole genome shotgun (WGS) entry which is preliminary data.</text>
</comment>
<feature type="binding site" evidence="11">
    <location>
        <position position="170"/>
    </location>
    <ligand>
        <name>pyridoxal 5'-phosphate</name>
        <dbReference type="ChEBI" id="CHEBI:597326"/>
    </ligand>
</feature>
<evidence type="ECO:0000256" key="6">
    <source>
        <dbReference type="ARBA" id="ARBA00022898"/>
    </source>
</evidence>
<evidence type="ECO:0000256" key="5">
    <source>
        <dbReference type="ARBA" id="ARBA00022679"/>
    </source>
</evidence>
<comment type="pathway">
    <text evidence="1 11 12">Amino-acid biosynthesis; L-serine biosynthesis; L-serine from 3-phospho-D-glycerate: step 2/3.</text>
</comment>
<dbReference type="Proteomes" id="UP001171111">
    <property type="component" value="Unassembled WGS sequence"/>
</dbReference>
<comment type="similarity">
    <text evidence="2 11">Belongs to the class-V pyridoxal-phosphate-dependent aminotransferase family. SerC subfamily.</text>
</comment>
<name>A0ABT8T719_9BACT</name>